<dbReference type="PROSITE" id="PS50014">
    <property type="entry name" value="BROMODOMAIN_2"/>
    <property type="match status" value="1"/>
</dbReference>
<evidence type="ECO:0000256" key="13">
    <source>
        <dbReference type="PROSITE-ProRule" id="PRU00035"/>
    </source>
</evidence>
<evidence type="ECO:0000256" key="6">
    <source>
        <dbReference type="ARBA" id="ARBA00022729"/>
    </source>
</evidence>
<proteinExistence type="inferred from homology"/>
<accession>A0A7G2E8J9</accession>
<dbReference type="FunFam" id="3.80.10.10:FF:000095">
    <property type="entry name" value="LRR receptor-like serine/threonine-protein kinase GSO1"/>
    <property type="match status" value="1"/>
</dbReference>
<dbReference type="InterPro" id="IPR003591">
    <property type="entry name" value="Leu-rich_rpt_typical-subtyp"/>
</dbReference>
<dbReference type="InterPro" id="IPR036427">
    <property type="entry name" value="Bromodomain-like_sf"/>
</dbReference>
<keyword evidence="10 14" id="KW-0472">Membrane</keyword>
<evidence type="ECO:0000256" key="8">
    <source>
        <dbReference type="ARBA" id="ARBA00022989"/>
    </source>
</evidence>
<dbReference type="Gene3D" id="3.80.10.10">
    <property type="entry name" value="Ribonuclease Inhibitor"/>
    <property type="match status" value="3"/>
</dbReference>
<keyword evidence="8 14" id="KW-1133">Transmembrane helix</keyword>
<feature type="domain" description="Bromo" evidence="15">
    <location>
        <begin position="439"/>
        <end position="489"/>
    </location>
</feature>
<feature type="transmembrane region" description="Helical" evidence="14">
    <location>
        <begin position="1150"/>
        <end position="1175"/>
    </location>
</feature>
<keyword evidence="12 14" id="KW-0325">Glycoprotein</keyword>
<comment type="similarity">
    <text evidence="2 14">Belongs to the RLP family.</text>
</comment>
<dbReference type="InterPro" id="IPR001487">
    <property type="entry name" value="Bromodomain"/>
</dbReference>
<dbReference type="Pfam" id="PF00560">
    <property type="entry name" value="LRR_1"/>
    <property type="match status" value="4"/>
</dbReference>
<evidence type="ECO:0000256" key="9">
    <source>
        <dbReference type="ARBA" id="ARBA00023117"/>
    </source>
</evidence>
<dbReference type="Pfam" id="PF13855">
    <property type="entry name" value="LRR_8"/>
    <property type="match status" value="2"/>
</dbReference>
<evidence type="ECO:0000256" key="14">
    <source>
        <dbReference type="RuleBase" id="RU369023"/>
    </source>
</evidence>
<gene>
    <name evidence="16" type="ORF">AT9943_LOCUS6771</name>
</gene>
<evidence type="ECO:0000256" key="2">
    <source>
        <dbReference type="ARBA" id="ARBA00009592"/>
    </source>
</evidence>
<dbReference type="InterPro" id="IPR057451">
    <property type="entry name" value="BRWD/PHIP_AD"/>
</dbReference>
<evidence type="ECO:0000256" key="7">
    <source>
        <dbReference type="ARBA" id="ARBA00022737"/>
    </source>
</evidence>
<dbReference type="SUPFAM" id="SSF52058">
    <property type="entry name" value="L domain-like"/>
    <property type="match status" value="2"/>
</dbReference>
<evidence type="ECO:0000259" key="15">
    <source>
        <dbReference type="PROSITE" id="PS50014"/>
    </source>
</evidence>
<evidence type="ECO:0000256" key="11">
    <source>
        <dbReference type="ARBA" id="ARBA00023170"/>
    </source>
</evidence>
<dbReference type="Pfam" id="PF25313">
    <property type="entry name" value="BRWD_AD"/>
    <property type="match status" value="1"/>
</dbReference>
<evidence type="ECO:0000256" key="10">
    <source>
        <dbReference type="ARBA" id="ARBA00023136"/>
    </source>
</evidence>
<organism evidence="16 17">
    <name type="scientific">Arabidopsis thaliana</name>
    <name type="common">Mouse-ear cress</name>
    <dbReference type="NCBI Taxonomy" id="3702"/>
    <lineage>
        <taxon>Eukaryota</taxon>
        <taxon>Viridiplantae</taxon>
        <taxon>Streptophyta</taxon>
        <taxon>Embryophyta</taxon>
        <taxon>Tracheophyta</taxon>
        <taxon>Spermatophyta</taxon>
        <taxon>Magnoliopsida</taxon>
        <taxon>eudicotyledons</taxon>
        <taxon>Gunneridae</taxon>
        <taxon>Pentapetalae</taxon>
        <taxon>rosids</taxon>
        <taxon>malvids</taxon>
        <taxon>Brassicales</taxon>
        <taxon>Brassicaceae</taxon>
        <taxon>Camelineae</taxon>
        <taxon>Arabidopsis</taxon>
    </lineage>
</organism>
<dbReference type="SMART" id="SM00369">
    <property type="entry name" value="LRR_TYP"/>
    <property type="match status" value="5"/>
</dbReference>
<evidence type="ECO:0000256" key="3">
    <source>
        <dbReference type="ARBA" id="ARBA00022475"/>
    </source>
</evidence>
<dbReference type="AlphaFoldDB" id="A0A7G2E8J9"/>
<keyword evidence="5 14" id="KW-0812">Transmembrane</keyword>
<evidence type="ECO:0000313" key="16">
    <source>
        <dbReference type="EMBL" id="CAD5318543.1"/>
    </source>
</evidence>
<protein>
    <recommendedName>
        <fullName evidence="14">Receptor like protein</fullName>
        <shortName evidence="14">AtRLP</shortName>
    </recommendedName>
</protein>
<dbReference type="SUPFAM" id="SSF47370">
    <property type="entry name" value="Bromodomain"/>
    <property type="match status" value="1"/>
</dbReference>
<dbReference type="PANTHER" id="PTHR27004">
    <property type="entry name" value="RECEPTOR-LIKE PROTEIN 12 ISOFORM X1"/>
    <property type="match status" value="1"/>
</dbReference>
<keyword evidence="11 14" id="KW-0675">Receptor</keyword>
<evidence type="ECO:0000256" key="4">
    <source>
        <dbReference type="ARBA" id="ARBA00022614"/>
    </source>
</evidence>
<comment type="subcellular location">
    <subcellularLocation>
        <location evidence="1 14">Cell membrane</location>
        <topology evidence="1 14">Single-pass type I membrane protein</topology>
    </subcellularLocation>
</comment>
<keyword evidence="6 14" id="KW-0732">Signal</keyword>
<keyword evidence="7 14" id="KW-0677">Repeat</keyword>
<dbReference type="InterPro" id="IPR032675">
    <property type="entry name" value="LRR_dom_sf"/>
</dbReference>
<dbReference type="FunFam" id="3.80.10.10:FF:000041">
    <property type="entry name" value="LRR receptor-like serine/threonine-protein kinase ERECTA"/>
    <property type="match status" value="1"/>
</dbReference>
<dbReference type="FunFam" id="3.80.10.10:FF:000111">
    <property type="entry name" value="LRR receptor-like serine/threonine-protein kinase ERECTA"/>
    <property type="match status" value="1"/>
</dbReference>
<reference evidence="16 17" key="1">
    <citation type="submission" date="2020-09" db="EMBL/GenBank/DDBJ databases">
        <authorList>
            <person name="Ashkenazy H."/>
        </authorList>
    </citation>
    <scope>NUCLEOTIDE SEQUENCE [LARGE SCALE GENOMIC DNA]</scope>
    <source>
        <strain evidence="17">cv. Cdm-0</strain>
    </source>
</reference>
<evidence type="ECO:0000256" key="1">
    <source>
        <dbReference type="ARBA" id="ARBA00004251"/>
    </source>
</evidence>
<comment type="function">
    <text evidence="14">Involved in perception of extracellular signals.</text>
</comment>
<evidence type="ECO:0000256" key="5">
    <source>
        <dbReference type="ARBA" id="ARBA00022692"/>
    </source>
</evidence>
<keyword evidence="3 14" id="KW-1003">Cell membrane</keyword>
<name>A0A7G2E8J9_ARATH</name>
<evidence type="ECO:0000313" key="17">
    <source>
        <dbReference type="Proteomes" id="UP000516314"/>
    </source>
</evidence>
<dbReference type="Gene3D" id="1.20.920.10">
    <property type="entry name" value="Bromodomain-like"/>
    <property type="match status" value="1"/>
</dbReference>
<dbReference type="EMBL" id="LR881467">
    <property type="protein sequence ID" value="CAD5318543.1"/>
    <property type="molecule type" value="Genomic_DNA"/>
</dbReference>
<dbReference type="Pfam" id="PF00439">
    <property type="entry name" value="Bromodomain"/>
    <property type="match status" value="1"/>
</dbReference>
<evidence type="ECO:0000256" key="12">
    <source>
        <dbReference type="ARBA" id="ARBA00023180"/>
    </source>
</evidence>
<dbReference type="PANTHER" id="PTHR27004:SF419">
    <property type="entry name" value="RECEPTOR-LIKE PROTEIN 18-RELATED"/>
    <property type="match status" value="1"/>
</dbReference>
<dbReference type="Proteomes" id="UP000516314">
    <property type="component" value="Chromosome 2"/>
</dbReference>
<keyword evidence="9 13" id="KW-0103">Bromodomain</keyword>
<dbReference type="GO" id="GO:0005886">
    <property type="term" value="C:plasma membrane"/>
    <property type="evidence" value="ECO:0007669"/>
    <property type="project" value="UniProtKB-SubCell"/>
</dbReference>
<keyword evidence="4 14" id="KW-0433">Leucine-rich repeat</keyword>
<dbReference type="InterPro" id="IPR001611">
    <property type="entry name" value="Leu-rich_rpt"/>
</dbReference>
<sequence length="1199" mass="134741">MLGVSSLLRGYKSLSLIVLLEKTVAVLLVMVWGASKTNKNDLDQPNHEMDVLAGHENCNHLDPKITEFACKMLPSLRRRSERLKDKTKQARIMTSLSRRCEKRNFDELEGAPSSKNTWFTNGERQYLELNDGESNGSQDVTSRLNDVADSSMWVSRAPGGTDELNDGFEDIKYDLTLDCQKDCVVGAEISLRYDCVGISNPHISDSLSSGSVFLCHGSIRRNQTGLLLTQELSSCSQDQSSGAKSHDVGPFEILKPQQLKEKVSWLTLSIHEEDCRYILQKEDEVANLRQGHQEYLNFSSLRGSNSLDFNKDSGDSCCKMILKVIDPNSEVYSKTFKLTLPDLVTFPDFLVKRSRYEGAIQRKWTCRDKCKVWWRNKGEEDGRWWEGGILAVKPKSTHFLDSPWESMLLALTNLRTSEKRIQDSYGLQKLNQIMGNSSYTNRFPVPLSLEVIRSRIENNYYRSMEALRHDVSVMLSNAETFFDLNKCVAPTRNLCHPEQRDAILEFKNEFEIQKPCVLMGLLRRSRGRITAIVVLGMLVSLAVEENEFTGNFLLILLNLTNLSDLSLSRNQFTGTLPPNMSSLSNLVLFYADANAFTGTIPSSLLNIPSLSCFDLSDNQLNGNIEFGNISSSLSDLLLGNNNFRGSIHKSISKLVNLYTLDLSHFNTQGSINFSIFSDLKLLVDLHLSHLNTTTTIDLNTFLSSFKSLDTLDLSGNHVSAINKSSVSNPLLLSRFNLSGCGVTEFPEFLRTQQTMEILDISNNKINGQVPGWLWTLPTLDYVNLSNNTFTGFQRLMVPSSWQPSMNYFSGANNNFTGNLPAFICALRSLAMLDLSDNKFNGSIPRCMGNFSSTLQALHLRKNHLSGVFPEKISESLKSLDVGHNQLVGKLPRSLVRISSLEVLNVENNKINDTFPFWLSSLQELQVLVLRSNAFHGPMQQTRFPNLRIIDVSHNHFNGTLPSDFFVNWTVMFLLGENEDQFNGEYMGTSYYSDSIVVMNKGLEMEMVRILKIFTSIDFSRNKFEGEIPKSIGLLKELHVLNLSSNTFTGHIPSSMGKLRELESLDVSQNKLSGDIPQDLGDLSYLAYMNFSHNQLVGPLPGGTQFLTQNCSSFEENAGHFGPSLEKFCDIHGKTMQESEMPGSEEDEEEVISWIAATIGFIPGIAFGLMMGYILVCYKPEWFMNVFGKNKSKSTSSTTR</sequence>